<gene>
    <name evidence="1" type="ORF">ACFFX0_24105</name>
</gene>
<accession>A0ABV5G599</accession>
<keyword evidence="2" id="KW-1185">Reference proteome</keyword>
<evidence type="ECO:0000313" key="2">
    <source>
        <dbReference type="Proteomes" id="UP001589575"/>
    </source>
</evidence>
<reference evidence="1 2" key="1">
    <citation type="submission" date="2024-09" db="EMBL/GenBank/DDBJ databases">
        <authorList>
            <person name="Sun Q."/>
            <person name="Mori K."/>
        </authorList>
    </citation>
    <scope>NUCLEOTIDE SEQUENCE [LARGE SCALE GENOMIC DNA]</scope>
    <source>
        <strain evidence="1 2">CCM 7609</strain>
    </source>
</reference>
<dbReference type="Proteomes" id="UP001589575">
    <property type="component" value="Unassembled WGS sequence"/>
</dbReference>
<evidence type="ECO:0008006" key="3">
    <source>
        <dbReference type="Google" id="ProtNLM"/>
    </source>
</evidence>
<comment type="caution">
    <text evidence="1">The sequence shown here is derived from an EMBL/GenBank/DDBJ whole genome shotgun (WGS) entry which is preliminary data.</text>
</comment>
<evidence type="ECO:0000313" key="1">
    <source>
        <dbReference type="EMBL" id="MFB9074112.1"/>
    </source>
</evidence>
<sequence>MRRLISRGDLRAYRIGKRIIRIDPADLDALFTEVNPATYAIVGGGAS</sequence>
<name>A0ABV5G599_9MICC</name>
<dbReference type="EMBL" id="JBHMFI010000002">
    <property type="protein sequence ID" value="MFB9074112.1"/>
    <property type="molecule type" value="Genomic_DNA"/>
</dbReference>
<protein>
    <recommendedName>
        <fullName evidence="3">DNA-binding protein</fullName>
    </recommendedName>
</protein>
<proteinExistence type="predicted"/>
<organism evidence="1 2">
    <name type="scientific">Citricoccus parietis</name>
    <dbReference type="NCBI Taxonomy" id="592307"/>
    <lineage>
        <taxon>Bacteria</taxon>
        <taxon>Bacillati</taxon>
        <taxon>Actinomycetota</taxon>
        <taxon>Actinomycetes</taxon>
        <taxon>Micrococcales</taxon>
        <taxon>Micrococcaceae</taxon>
        <taxon>Citricoccus</taxon>
    </lineage>
</organism>